<evidence type="ECO:0000256" key="1">
    <source>
        <dbReference type="SAM" id="MobiDB-lite"/>
    </source>
</evidence>
<reference evidence="2 3" key="1">
    <citation type="submission" date="2024-01" db="EMBL/GenBank/DDBJ databases">
        <title>The complete chloroplast genome sequence of Lithospermum erythrorhizon: insights into the phylogenetic relationship among Boraginaceae species and the maternal lineages of purple gromwells.</title>
        <authorList>
            <person name="Okada T."/>
            <person name="Watanabe K."/>
        </authorList>
    </citation>
    <scope>NUCLEOTIDE SEQUENCE [LARGE SCALE GENOMIC DNA]</scope>
</reference>
<feature type="region of interest" description="Disordered" evidence="1">
    <location>
        <begin position="51"/>
        <end position="77"/>
    </location>
</feature>
<evidence type="ECO:0000313" key="3">
    <source>
        <dbReference type="Proteomes" id="UP001454036"/>
    </source>
</evidence>
<proteinExistence type="predicted"/>
<dbReference type="Proteomes" id="UP001454036">
    <property type="component" value="Unassembled WGS sequence"/>
</dbReference>
<gene>
    <name evidence="2" type="ORF">LIER_10055</name>
</gene>
<name>A0AAV3PLV8_LITER</name>
<comment type="caution">
    <text evidence="2">The sequence shown here is derived from an EMBL/GenBank/DDBJ whole genome shotgun (WGS) entry which is preliminary data.</text>
</comment>
<organism evidence="2 3">
    <name type="scientific">Lithospermum erythrorhizon</name>
    <name type="common">Purple gromwell</name>
    <name type="synonym">Lithospermum officinale var. erythrorhizon</name>
    <dbReference type="NCBI Taxonomy" id="34254"/>
    <lineage>
        <taxon>Eukaryota</taxon>
        <taxon>Viridiplantae</taxon>
        <taxon>Streptophyta</taxon>
        <taxon>Embryophyta</taxon>
        <taxon>Tracheophyta</taxon>
        <taxon>Spermatophyta</taxon>
        <taxon>Magnoliopsida</taxon>
        <taxon>eudicotyledons</taxon>
        <taxon>Gunneridae</taxon>
        <taxon>Pentapetalae</taxon>
        <taxon>asterids</taxon>
        <taxon>lamiids</taxon>
        <taxon>Boraginales</taxon>
        <taxon>Boraginaceae</taxon>
        <taxon>Boraginoideae</taxon>
        <taxon>Lithospermeae</taxon>
        <taxon>Lithospermum</taxon>
    </lineage>
</organism>
<sequence length="91" mass="10453">MADHSQPIKDPYAVLAQSMKHIVQAANMVHVLARRLDHLARINSHLGYQKSTENLSKTAEERAKRAEDFTQERDKEKETAKAWTLRWANLG</sequence>
<keyword evidence="3" id="KW-1185">Reference proteome</keyword>
<dbReference type="EMBL" id="BAABME010001759">
    <property type="protein sequence ID" value="GAA0151310.1"/>
    <property type="molecule type" value="Genomic_DNA"/>
</dbReference>
<dbReference type="AlphaFoldDB" id="A0AAV3PLV8"/>
<feature type="compositionally biased region" description="Basic and acidic residues" evidence="1">
    <location>
        <begin position="58"/>
        <end position="77"/>
    </location>
</feature>
<accession>A0AAV3PLV8</accession>
<evidence type="ECO:0000313" key="2">
    <source>
        <dbReference type="EMBL" id="GAA0151310.1"/>
    </source>
</evidence>
<protein>
    <submittedName>
        <fullName evidence="2">Uncharacterized protein</fullName>
    </submittedName>
</protein>